<dbReference type="InterPro" id="IPR027417">
    <property type="entry name" value="P-loop_NTPase"/>
</dbReference>
<evidence type="ECO:0000259" key="5">
    <source>
        <dbReference type="PROSITE" id="PS50893"/>
    </source>
</evidence>
<evidence type="ECO:0000313" key="7">
    <source>
        <dbReference type="Proteomes" id="UP000306416"/>
    </source>
</evidence>
<dbReference type="PROSITE" id="PS50893">
    <property type="entry name" value="ABC_TRANSPORTER_2"/>
    <property type="match status" value="1"/>
</dbReference>
<dbReference type="GO" id="GO:0016887">
    <property type="term" value="F:ATP hydrolysis activity"/>
    <property type="evidence" value="ECO:0007669"/>
    <property type="project" value="InterPro"/>
</dbReference>
<dbReference type="SMART" id="SM00382">
    <property type="entry name" value="AAA"/>
    <property type="match status" value="1"/>
</dbReference>
<dbReference type="AlphaFoldDB" id="A0A4S1CDC6"/>
<evidence type="ECO:0000256" key="2">
    <source>
        <dbReference type="ARBA" id="ARBA00022448"/>
    </source>
</evidence>
<reference evidence="6 7" key="1">
    <citation type="submission" date="2019-04" db="EMBL/GenBank/DDBJ databases">
        <title>Geobacter oryzae sp. nov., ferric-reducing bacteria isolated from paddy soil.</title>
        <authorList>
            <person name="Xu Z."/>
            <person name="Masuda Y."/>
            <person name="Itoh H."/>
            <person name="Senoo K."/>
        </authorList>
    </citation>
    <scope>NUCLEOTIDE SEQUENCE [LARGE SCALE GENOMIC DNA]</scope>
    <source>
        <strain evidence="6 7">Red111</strain>
    </source>
</reference>
<dbReference type="PROSITE" id="PS00211">
    <property type="entry name" value="ABC_TRANSPORTER_1"/>
    <property type="match status" value="1"/>
</dbReference>
<comment type="caution">
    <text evidence="6">The sequence shown here is derived from an EMBL/GenBank/DDBJ whole genome shotgun (WGS) entry which is preliminary data.</text>
</comment>
<proteinExistence type="inferred from homology"/>
<dbReference type="PANTHER" id="PTHR43166:SF4">
    <property type="entry name" value="PHOSPHONATES IMPORT ATP-BINDING PROTEIN PHNC"/>
    <property type="match status" value="1"/>
</dbReference>
<evidence type="ECO:0000256" key="1">
    <source>
        <dbReference type="ARBA" id="ARBA00005417"/>
    </source>
</evidence>
<comment type="similarity">
    <text evidence="1">Belongs to the ABC transporter superfamily.</text>
</comment>
<dbReference type="InterPro" id="IPR050086">
    <property type="entry name" value="MetN_ABC_transporter-like"/>
</dbReference>
<accession>A0A4S1CDC6</accession>
<keyword evidence="3" id="KW-0547">Nucleotide-binding</keyword>
<evidence type="ECO:0000313" key="6">
    <source>
        <dbReference type="EMBL" id="TGU71438.1"/>
    </source>
</evidence>
<dbReference type="InterPro" id="IPR003593">
    <property type="entry name" value="AAA+_ATPase"/>
</dbReference>
<gene>
    <name evidence="6" type="ORF">E4633_14030</name>
</gene>
<protein>
    <submittedName>
        <fullName evidence="6">Amino acid ABC transporter ATP-binding protein</fullName>
    </submittedName>
</protein>
<dbReference type="InterPro" id="IPR003439">
    <property type="entry name" value="ABC_transporter-like_ATP-bd"/>
</dbReference>
<name>A0A4S1CDC6_9BACT</name>
<sequence>MRLRLDGVVKRFDGVTALNGISLSLSGARSIALIGPSGGGKSTLLRVLAGLELPDQGGVEIDDVPLPTDGESLIKYRRSIGTVFQSYNLFPHLTALENVTLPLVQAHGYAKEAANGYAMELLDRFQLASHAGKRPYELSGGQQQRVAIVRAVAIKPRFLLFDEPTSALDPEMTAEVLDLIAELRAQGRELIIVTHEMGFAKRVADHGIFLGAGRIVEEGPAAELFAAPQTAELKAFLGKVLKY</sequence>
<dbReference type="Proteomes" id="UP000306416">
    <property type="component" value="Unassembled WGS sequence"/>
</dbReference>
<dbReference type="InterPro" id="IPR017871">
    <property type="entry name" value="ABC_transporter-like_CS"/>
</dbReference>
<dbReference type="Pfam" id="PF00005">
    <property type="entry name" value="ABC_tran"/>
    <property type="match status" value="1"/>
</dbReference>
<dbReference type="Gene3D" id="3.40.50.300">
    <property type="entry name" value="P-loop containing nucleotide triphosphate hydrolases"/>
    <property type="match status" value="1"/>
</dbReference>
<evidence type="ECO:0000256" key="4">
    <source>
        <dbReference type="ARBA" id="ARBA00022840"/>
    </source>
</evidence>
<dbReference type="SUPFAM" id="SSF52540">
    <property type="entry name" value="P-loop containing nucleoside triphosphate hydrolases"/>
    <property type="match status" value="1"/>
</dbReference>
<keyword evidence="4 6" id="KW-0067">ATP-binding</keyword>
<dbReference type="PANTHER" id="PTHR43166">
    <property type="entry name" value="AMINO ACID IMPORT ATP-BINDING PROTEIN"/>
    <property type="match status" value="1"/>
</dbReference>
<dbReference type="EMBL" id="SRSC01000003">
    <property type="protein sequence ID" value="TGU71438.1"/>
    <property type="molecule type" value="Genomic_DNA"/>
</dbReference>
<keyword evidence="7" id="KW-1185">Reference proteome</keyword>
<organism evidence="6 7">
    <name type="scientific">Geomonas terrae</name>
    <dbReference type="NCBI Taxonomy" id="2562681"/>
    <lineage>
        <taxon>Bacteria</taxon>
        <taxon>Pseudomonadati</taxon>
        <taxon>Thermodesulfobacteriota</taxon>
        <taxon>Desulfuromonadia</taxon>
        <taxon>Geobacterales</taxon>
        <taxon>Geobacteraceae</taxon>
        <taxon>Geomonas</taxon>
    </lineage>
</organism>
<dbReference type="GO" id="GO:0005524">
    <property type="term" value="F:ATP binding"/>
    <property type="evidence" value="ECO:0007669"/>
    <property type="project" value="UniProtKB-KW"/>
</dbReference>
<feature type="domain" description="ABC transporter" evidence="5">
    <location>
        <begin position="3"/>
        <end position="237"/>
    </location>
</feature>
<dbReference type="RefSeq" id="WP_135871036.1">
    <property type="nucleotide sequence ID" value="NZ_SRSC01000003.1"/>
</dbReference>
<evidence type="ECO:0000256" key="3">
    <source>
        <dbReference type="ARBA" id="ARBA00022741"/>
    </source>
</evidence>
<keyword evidence="2" id="KW-0813">Transport</keyword>